<dbReference type="AlphaFoldDB" id="A0A0K6I5J0"/>
<feature type="domain" description="BURP" evidence="1">
    <location>
        <begin position="1"/>
        <end position="42"/>
    </location>
</feature>
<keyword evidence="3" id="KW-1185">Reference proteome</keyword>
<dbReference type="InterPro" id="IPR004873">
    <property type="entry name" value="BURP_dom"/>
</dbReference>
<reference evidence="3" key="1">
    <citation type="submission" date="2015-08" db="EMBL/GenBank/DDBJ databases">
        <authorList>
            <person name="Varghese N."/>
        </authorList>
    </citation>
    <scope>NUCLEOTIDE SEQUENCE [LARGE SCALE GENOMIC DNA]</scope>
    <source>
        <strain evidence="3">DSM 23407</strain>
    </source>
</reference>
<dbReference type="PROSITE" id="PS51277">
    <property type="entry name" value="BURP"/>
    <property type="match status" value="1"/>
</dbReference>
<name>A0A0K6I5J0_9HYPH</name>
<proteinExistence type="predicted"/>
<gene>
    <name evidence="2" type="ORF">Ga0061067_10997</name>
</gene>
<evidence type="ECO:0000313" key="2">
    <source>
        <dbReference type="EMBL" id="CUA98313.1"/>
    </source>
</evidence>
<evidence type="ECO:0000259" key="1">
    <source>
        <dbReference type="PROSITE" id="PS51277"/>
    </source>
</evidence>
<dbReference type="EMBL" id="CYHE01000009">
    <property type="protein sequence ID" value="CUA98313.1"/>
    <property type="molecule type" value="Genomic_DNA"/>
</dbReference>
<organism evidence="2 3">
    <name type="scientific">Pannonibacter indicus</name>
    <dbReference type="NCBI Taxonomy" id="466044"/>
    <lineage>
        <taxon>Bacteria</taxon>
        <taxon>Pseudomonadati</taxon>
        <taxon>Pseudomonadota</taxon>
        <taxon>Alphaproteobacteria</taxon>
        <taxon>Hyphomicrobiales</taxon>
        <taxon>Stappiaceae</taxon>
        <taxon>Pannonibacter</taxon>
    </lineage>
</organism>
<evidence type="ECO:0000313" key="3">
    <source>
        <dbReference type="Proteomes" id="UP000183900"/>
    </source>
</evidence>
<accession>A0A0K6I5J0</accession>
<dbReference type="Proteomes" id="UP000183900">
    <property type="component" value="Unassembled WGS sequence"/>
</dbReference>
<sequence>MTPARAIPPARQRVAFLLAGPFTLPAFANFLDVLRLAADDAD</sequence>
<protein>
    <recommendedName>
        <fullName evidence="1">BURP domain-containing protein</fullName>
    </recommendedName>
</protein>